<evidence type="ECO:0000259" key="2">
    <source>
        <dbReference type="SMART" id="SM00014"/>
    </source>
</evidence>
<dbReference type="OrthoDB" id="9801622at2"/>
<proteinExistence type="predicted"/>
<feature type="transmembrane region" description="Helical" evidence="1">
    <location>
        <begin position="135"/>
        <end position="153"/>
    </location>
</feature>
<dbReference type="STRING" id="1348853.LK12_13240"/>
<dbReference type="Pfam" id="PF01569">
    <property type="entry name" value="PAP2"/>
    <property type="match status" value="1"/>
</dbReference>
<name>A0A0B1ZR65_9SPHN</name>
<dbReference type="Proteomes" id="UP000031057">
    <property type="component" value="Unassembled WGS sequence"/>
</dbReference>
<protein>
    <recommendedName>
        <fullName evidence="2">Phosphatidic acid phosphatase type 2/haloperoxidase domain-containing protein</fullName>
    </recommendedName>
</protein>
<keyword evidence="1" id="KW-0472">Membrane</keyword>
<feature type="transmembrane region" description="Helical" evidence="1">
    <location>
        <begin position="29"/>
        <end position="49"/>
    </location>
</feature>
<gene>
    <name evidence="3" type="ORF">LK12_13240</name>
</gene>
<evidence type="ECO:0000256" key="1">
    <source>
        <dbReference type="SAM" id="Phobius"/>
    </source>
</evidence>
<organism evidence="3 4">
    <name type="scientific">Novosphingobium malaysiense</name>
    <dbReference type="NCBI Taxonomy" id="1348853"/>
    <lineage>
        <taxon>Bacteria</taxon>
        <taxon>Pseudomonadati</taxon>
        <taxon>Pseudomonadota</taxon>
        <taxon>Alphaproteobacteria</taxon>
        <taxon>Sphingomonadales</taxon>
        <taxon>Sphingomonadaceae</taxon>
        <taxon>Novosphingobium</taxon>
    </lineage>
</organism>
<feature type="transmembrane region" description="Helical" evidence="1">
    <location>
        <begin position="204"/>
        <end position="221"/>
    </location>
</feature>
<dbReference type="EMBL" id="JTDI01000003">
    <property type="protein sequence ID" value="KHK91733.1"/>
    <property type="molecule type" value="Genomic_DNA"/>
</dbReference>
<evidence type="ECO:0000313" key="3">
    <source>
        <dbReference type="EMBL" id="KHK91733.1"/>
    </source>
</evidence>
<keyword evidence="1" id="KW-0812">Transmembrane</keyword>
<feature type="domain" description="Phosphatidic acid phosphatase type 2/haloperoxidase" evidence="2">
    <location>
        <begin position="66"/>
        <end position="177"/>
    </location>
</feature>
<feature type="transmembrane region" description="Helical" evidence="1">
    <location>
        <begin position="162"/>
        <end position="184"/>
    </location>
</feature>
<dbReference type="Gene3D" id="1.20.144.10">
    <property type="entry name" value="Phosphatidic acid phosphatase type 2/haloperoxidase"/>
    <property type="match status" value="1"/>
</dbReference>
<evidence type="ECO:0000313" key="4">
    <source>
        <dbReference type="Proteomes" id="UP000031057"/>
    </source>
</evidence>
<dbReference type="SMART" id="SM00014">
    <property type="entry name" value="acidPPc"/>
    <property type="match status" value="1"/>
</dbReference>
<keyword evidence="4" id="KW-1185">Reference proteome</keyword>
<reference evidence="3 4" key="1">
    <citation type="submission" date="2014-10" db="EMBL/GenBank/DDBJ databases">
        <title>Genome sequence of Novosphingobium malaysiense MUSC 273(T).</title>
        <authorList>
            <person name="Lee L.-H."/>
        </authorList>
    </citation>
    <scope>NUCLEOTIDE SEQUENCE [LARGE SCALE GENOMIC DNA]</scope>
    <source>
        <strain evidence="3 4">MUSC 273</strain>
    </source>
</reference>
<dbReference type="SUPFAM" id="SSF48317">
    <property type="entry name" value="Acid phosphatase/Vanadium-dependent haloperoxidase"/>
    <property type="match status" value="1"/>
</dbReference>
<comment type="caution">
    <text evidence="3">The sequence shown here is derived from an EMBL/GenBank/DDBJ whole genome shotgun (WGS) entry which is preliminary data.</text>
</comment>
<dbReference type="PANTHER" id="PTHR14969:SF13">
    <property type="entry name" value="AT30094P"/>
    <property type="match status" value="1"/>
</dbReference>
<dbReference type="InterPro" id="IPR036938">
    <property type="entry name" value="PAP2/HPO_sf"/>
</dbReference>
<dbReference type="AlphaFoldDB" id="A0A0B1ZR65"/>
<dbReference type="PANTHER" id="PTHR14969">
    <property type="entry name" value="SPHINGOSINE-1-PHOSPHATE PHOSPHOHYDROLASE"/>
    <property type="match status" value="1"/>
</dbReference>
<accession>A0A0B1ZR65</accession>
<dbReference type="InterPro" id="IPR000326">
    <property type="entry name" value="PAP2/HPO"/>
</dbReference>
<keyword evidence="1" id="KW-1133">Transmembrane helix</keyword>
<sequence>MQQWDIWLLQAINGLAGHSRLFDLAVDTILGIEAIRTLPLVLCIIWLWFDRDTREDRRQRLAQMMFGTFLALAVARVTQNLMPFHPRPFVTPGLDLVTPYGFSEKRLHEWSSFPSDNAALAFAMTVGLWRASRPVGWFALLWTLGAFCFPKVFAGMHYPSDIIAGAVIGWASVLLVAWVLPPLASRPLVSAAMTGLRSRRWSRPAFYCAMFVVLFGIVTLFEDARHIARGAYEHLIGGEDCVVEVRPVSADSPDCQ</sequence>